<dbReference type="GO" id="GO:0015078">
    <property type="term" value="F:proton transmembrane transporter activity"/>
    <property type="evidence" value="ECO:0007669"/>
    <property type="project" value="InterPro"/>
</dbReference>
<reference evidence="11 12" key="1">
    <citation type="journal article" date="2013" name="Genome Biol.">
        <title>Draft genome of the mountain pine beetle, Dendroctonus ponderosae Hopkins, a major forest pest.</title>
        <authorList>
            <person name="Keeling C.I."/>
            <person name="Yuen M.M."/>
            <person name="Liao N.Y."/>
            <person name="Docking T.R."/>
            <person name="Chan S.K."/>
            <person name="Taylor G.A."/>
            <person name="Palmquist D.L."/>
            <person name="Jackman S.D."/>
            <person name="Nguyen A."/>
            <person name="Li M."/>
            <person name="Henderson H."/>
            <person name="Janes J.K."/>
            <person name="Zhao Y."/>
            <person name="Pandoh P."/>
            <person name="Moore R."/>
            <person name="Sperling F.A."/>
            <person name="Huber D.P."/>
            <person name="Birol I."/>
            <person name="Jones S.J."/>
            <person name="Bohlmann J."/>
        </authorList>
    </citation>
    <scope>NUCLEOTIDE SEQUENCE</scope>
</reference>
<dbReference type="CDD" id="cd10207">
    <property type="entry name" value="ASKHA_NBD_Arp10"/>
    <property type="match status" value="1"/>
</dbReference>
<keyword evidence="6" id="KW-0406">Ion transport</keyword>
<dbReference type="Gene3D" id="3.90.640.10">
    <property type="entry name" value="Actin, Chain A, domain 4"/>
    <property type="match status" value="1"/>
</dbReference>
<name>U4U672_DENPD</name>
<sequence>MKKLCDYESSQDLHDFLVDFIHMIYFEYALISPKDRPIVIVESLLCPTLFRDTLAKVLFLQYEVSAMLVVPSHLVCLASLAIDTALVVDVGYKEAVTIPVCFGLPIVQAWQALPLGGESIHRADQLALPRTDMVPPPDVKFPNRGVETLMVTGKTREKAFEILYEEDNDHLCLSTMILDAILQVDIDLRQTLAENLVLIGGSSMAPGFKARLKEELLKQLAEDRYKVLNIKEFKFHAGPYKENYAAWLGELLADARPGLQTFWKYAKVELTPPTASDIPQIRAGIGRLISGAKNGNWKNTTVRDGFVNSLIAIEVWCWFYVGECIGKRHIVGYDV</sequence>
<dbReference type="InterPro" id="IPR006808">
    <property type="entry name" value="ATP_synth_F0_gsu_mt"/>
</dbReference>
<dbReference type="PANTHER" id="PTHR11937">
    <property type="entry name" value="ACTIN"/>
    <property type="match status" value="1"/>
</dbReference>
<dbReference type="GO" id="GO:0015986">
    <property type="term" value="P:proton motive force-driven ATP synthesis"/>
    <property type="evidence" value="ECO:0007669"/>
    <property type="project" value="InterPro"/>
</dbReference>
<dbReference type="AlphaFoldDB" id="U4U672"/>
<keyword evidence="3" id="KW-0813">Transport</keyword>
<evidence type="ECO:0000256" key="6">
    <source>
        <dbReference type="ARBA" id="ARBA00023065"/>
    </source>
</evidence>
<keyword evidence="5" id="KW-0375">Hydrogen ion transport</keyword>
<keyword evidence="7" id="KW-0496">Mitochondrion</keyword>
<comment type="similarity">
    <text evidence="2">Belongs to the ATPase g subunit family.</text>
</comment>
<keyword evidence="9" id="KW-0066">ATP synthesis</keyword>
<dbReference type="InterPro" id="IPR043129">
    <property type="entry name" value="ATPase_NBD"/>
</dbReference>
<dbReference type="SMART" id="SM00268">
    <property type="entry name" value="ACTIN"/>
    <property type="match status" value="1"/>
</dbReference>
<gene>
    <name evidence="11" type="ORF">D910_06735</name>
</gene>
<dbReference type="SUPFAM" id="SSF53067">
    <property type="entry name" value="Actin-like ATPase domain"/>
    <property type="match status" value="2"/>
</dbReference>
<dbReference type="GO" id="GO:0031966">
    <property type="term" value="C:mitochondrial membrane"/>
    <property type="evidence" value="ECO:0007669"/>
    <property type="project" value="UniProtKB-SubCell"/>
</dbReference>
<dbReference type="STRING" id="77166.U4U672"/>
<dbReference type="InterPro" id="IPR004000">
    <property type="entry name" value="Actin"/>
</dbReference>
<dbReference type="Proteomes" id="UP000030742">
    <property type="component" value="Unassembled WGS sequence"/>
</dbReference>
<evidence type="ECO:0000256" key="3">
    <source>
        <dbReference type="ARBA" id="ARBA00022448"/>
    </source>
</evidence>
<dbReference type="EMBL" id="KB632168">
    <property type="protein sequence ID" value="ERL89364.1"/>
    <property type="molecule type" value="Genomic_DNA"/>
</dbReference>
<dbReference type="Pfam" id="PF00022">
    <property type="entry name" value="Actin"/>
    <property type="match status" value="2"/>
</dbReference>
<dbReference type="OrthoDB" id="337660at2759"/>
<proteinExistence type="inferred from homology"/>
<evidence type="ECO:0000256" key="9">
    <source>
        <dbReference type="ARBA" id="ARBA00023310"/>
    </source>
</evidence>
<evidence type="ECO:0008006" key="13">
    <source>
        <dbReference type="Google" id="ProtNLM"/>
    </source>
</evidence>
<evidence type="ECO:0000256" key="10">
    <source>
        <dbReference type="RuleBase" id="RU000487"/>
    </source>
</evidence>
<evidence type="ECO:0000256" key="7">
    <source>
        <dbReference type="ARBA" id="ARBA00023128"/>
    </source>
</evidence>
<evidence type="ECO:0000313" key="11">
    <source>
        <dbReference type="EMBL" id="ERL89364.1"/>
    </source>
</evidence>
<comment type="similarity">
    <text evidence="10">Belongs to the actin family.</text>
</comment>
<keyword evidence="8" id="KW-0472">Membrane</keyword>
<evidence type="ECO:0000256" key="2">
    <source>
        <dbReference type="ARBA" id="ARBA00005699"/>
    </source>
</evidence>
<protein>
    <recommendedName>
        <fullName evidence="13">Actin-related protein 10</fullName>
    </recommendedName>
</protein>
<dbReference type="Pfam" id="PF04718">
    <property type="entry name" value="ATP-synt_G"/>
    <property type="match status" value="1"/>
</dbReference>
<evidence type="ECO:0000256" key="5">
    <source>
        <dbReference type="ARBA" id="ARBA00022781"/>
    </source>
</evidence>
<accession>U4U672</accession>
<evidence type="ECO:0000256" key="1">
    <source>
        <dbReference type="ARBA" id="ARBA00004325"/>
    </source>
</evidence>
<keyword evidence="4" id="KW-0138">CF(0)</keyword>
<evidence type="ECO:0000256" key="4">
    <source>
        <dbReference type="ARBA" id="ARBA00022547"/>
    </source>
</evidence>
<organism evidence="11 12">
    <name type="scientific">Dendroctonus ponderosae</name>
    <name type="common">Mountain pine beetle</name>
    <dbReference type="NCBI Taxonomy" id="77166"/>
    <lineage>
        <taxon>Eukaryota</taxon>
        <taxon>Metazoa</taxon>
        <taxon>Ecdysozoa</taxon>
        <taxon>Arthropoda</taxon>
        <taxon>Hexapoda</taxon>
        <taxon>Insecta</taxon>
        <taxon>Pterygota</taxon>
        <taxon>Neoptera</taxon>
        <taxon>Endopterygota</taxon>
        <taxon>Coleoptera</taxon>
        <taxon>Polyphaga</taxon>
        <taxon>Cucujiformia</taxon>
        <taxon>Curculionidae</taxon>
        <taxon>Scolytinae</taxon>
        <taxon>Dendroctonus</taxon>
    </lineage>
</organism>
<dbReference type="GO" id="GO:0045259">
    <property type="term" value="C:proton-transporting ATP synthase complex"/>
    <property type="evidence" value="ECO:0007669"/>
    <property type="project" value="UniProtKB-KW"/>
</dbReference>
<evidence type="ECO:0000313" key="12">
    <source>
        <dbReference type="Proteomes" id="UP000030742"/>
    </source>
</evidence>
<comment type="subcellular location">
    <subcellularLocation>
        <location evidence="1">Mitochondrion membrane</location>
    </subcellularLocation>
</comment>
<dbReference type="Gene3D" id="3.30.420.40">
    <property type="match status" value="4"/>
</dbReference>
<evidence type="ECO:0000256" key="8">
    <source>
        <dbReference type="ARBA" id="ARBA00023136"/>
    </source>
</evidence>